<accession>A0A3E1NLP1</accession>
<name>A0A3E1NLP1_9BACT</name>
<sequence>MLTTEKGPRCKAGPFFISFPFNGKHKKSRWKTGLFNKTFKASAKIKHYENQNMLYRGITLFIKNTVGL</sequence>
<reference evidence="1 2" key="1">
    <citation type="submission" date="2018-08" db="EMBL/GenBank/DDBJ databases">
        <title>Chitinophagaceae sp. K23C18032701, a novel bacterium isolated from forest soil.</title>
        <authorList>
            <person name="Wang C."/>
        </authorList>
    </citation>
    <scope>NUCLEOTIDE SEQUENCE [LARGE SCALE GENOMIC DNA]</scope>
    <source>
        <strain evidence="1 2">K23C18032701</strain>
    </source>
</reference>
<dbReference type="EMBL" id="QTJU01000002">
    <property type="protein sequence ID" value="RFM28833.1"/>
    <property type="molecule type" value="Genomic_DNA"/>
</dbReference>
<evidence type="ECO:0000313" key="2">
    <source>
        <dbReference type="Proteomes" id="UP000261284"/>
    </source>
</evidence>
<proteinExistence type="predicted"/>
<organism evidence="1 2">
    <name type="scientific">Deminuibacter soli</name>
    <dbReference type="NCBI Taxonomy" id="2291815"/>
    <lineage>
        <taxon>Bacteria</taxon>
        <taxon>Pseudomonadati</taxon>
        <taxon>Bacteroidota</taxon>
        <taxon>Chitinophagia</taxon>
        <taxon>Chitinophagales</taxon>
        <taxon>Chitinophagaceae</taxon>
        <taxon>Deminuibacter</taxon>
    </lineage>
</organism>
<keyword evidence="2" id="KW-1185">Reference proteome</keyword>
<comment type="caution">
    <text evidence="1">The sequence shown here is derived from an EMBL/GenBank/DDBJ whole genome shotgun (WGS) entry which is preliminary data.</text>
</comment>
<dbReference type="Proteomes" id="UP000261284">
    <property type="component" value="Unassembled WGS sequence"/>
</dbReference>
<protein>
    <submittedName>
        <fullName evidence="1">Uncharacterized protein</fullName>
    </submittedName>
</protein>
<gene>
    <name evidence="1" type="ORF">DXN05_08655</name>
</gene>
<evidence type="ECO:0000313" key="1">
    <source>
        <dbReference type="EMBL" id="RFM28833.1"/>
    </source>
</evidence>
<dbReference type="AlphaFoldDB" id="A0A3E1NLP1"/>